<evidence type="ECO:0000256" key="3">
    <source>
        <dbReference type="ARBA" id="ARBA00022679"/>
    </source>
</evidence>
<dbReference type="Proteomes" id="UP001218218">
    <property type="component" value="Unassembled WGS sequence"/>
</dbReference>
<dbReference type="Gene3D" id="3.40.50.2300">
    <property type="match status" value="1"/>
</dbReference>
<evidence type="ECO:0000256" key="2">
    <source>
        <dbReference type="ARBA" id="ARBA00012438"/>
    </source>
</evidence>
<organism evidence="9 10">
    <name type="scientific">Mycena albidolilacea</name>
    <dbReference type="NCBI Taxonomy" id="1033008"/>
    <lineage>
        <taxon>Eukaryota</taxon>
        <taxon>Fungi</taxon>
        <taxon>Dikarya</taxon>
        <taxon>Basidiomycota</taxon>
        <taxon>Agaricomycotina</taxon>
        <taxon>Agaricomycetes</taxon>
        <taxon>Agaricomycetidae</taxon>
        <taxon>Agaricales</taxon>
        <taxon>Marasmiineae</taxon>
        <taxon>Mycenaceae</taxon>
        <taxon>Mycena</taxon>
    </lineage>
</organism>
<dbReference type="InterPro" id="IPR011006">
    <property type="entry name" value="CheY-like_superfamily"/>
</dbReference>
<evidence type="ECO:0000256" key="4">
    <source>
        <dbReference type="ARBA" id="ARBA00022777"/>
    </source>
</evidence>
<dbReference type="PANTHER" id="PTHR43047:SF72">
    <property type="entry name" value="OSMOSENSING HISTIDINE PROTEIN KINASE SLN1"/>
    <property type="match status" value="1"/>
</dbReference>
<dbReference type="Gene3D" id="3.30.565.10">
    <property type="entry name" value="Histidine kinase-like ATPase, C-terminal domain"/>
    <property type="match status" value="1"/>
</dbReference>
<gene>
    <name evidence="9" type="ORF">DFH08DRAFT_1073988</name>
</gene>
<feature type="modified residue" description="4-aspartylphosphate" evidence="5">
    <location>
        <position position="883"/>
    </location>
</feature>
<dbReference type="InterPro" id="IPR005467">
    <property type="entry name" value="His_kinase_dom"/>
</dbReference>
<dbReference type="InterPro" id="IPR001789">
    <property type="entry name" value="Sig_transdc_resp-reg_receiver"/>
</dbReference>
<dbReference type="InterPro" id="IPR004358">
    <property type="entry name" value="Sig_transdc_His_kin-like_C"/>
</dbReference>
<dbReference type="GO" id="GO:0000155">
    <property type="term" value="F:phosphorelay sensor kinase activity"/>
    <property type="evidence" value="ECO:0007669"/>
    <property type="project" value="TreeGrafter"/>
</dbReference>
<dbReference type="PANTHER" id="PTHR43047">
    <property type="entry name" value="TWO-COMPONENT HISTIDINE PROTEIN KINASE"/>
    <property type="match status" value="1"/>
</dbReference>
<keyword evidence="4" id="KW-0418">Kinase</keyword>
<evidence type="ECO:0000256" key="1">
    <source>
        <dbReference type="ARBA" id="ARBA00000085"/>
    </source>
</evidence>
<evidence type="ECO:0000259" key="7">
    <source>
        <dbReference type="PROSITE" id="PS50109"/>
    </source>
</evidence>
<dbReference type="GO" id="GO:0009927">
    <property type="term" value="F:histidine phosphotransfer kinase activity"/>
    <property type="evidence" value="ECO:0007669"/>
    <property type="project" value="TreeGrafter"/>
</dbReference>
<keyword evidence="5" id="KW-0597">Phosphoprotein</keyword>
<dbReference type="CDD" id="cd17546">
    <property type="entry name" value="REC_hyHK_CKI1_RcsC-like"/>
    <property type="match status" value="1"/>
</dbReference>
<feature type="domain" description="Histidine kinase" evidence="7">
    <location>
        <begin position="654"/>
        <end position="764"/>
    </location>
</feature>
<dbReference type="Pfam" id="PF00072">
    <property type="entry name" value="Response_reg"/>
    <property type="match status" value="1"/>
</dbReference>
<dbReference type="EC" id="2.7.13.3" evidence="2"/>
<comment type="catalytic activity">
    <reaction evidence="1">
        <text>ATP + protein L-histidine = ADP + protein N-phospho-L-histidine.</text>
        <dbReference type="EC" id="2.7.13.3"/>
    </reaction>
</comment>
<reference evidence="9" key="1">
    <citation type="submission" date="2023-03" db="EMBL/GenBank/DDBJ databases">
        <title>Massive genome expansion in bonnet fungi (Mycena s.s.) driven by repeated elements and novel gene families across ecological guilds.</title>
        <authorList>
            <consortium name="Lawrence Berkeley National Laboratory"/>
            <person name="Harder C.B."/>
            <person name="Miyauchi S."/>
            <person name="Viragh M."/>
            <person name="Kuo A."/>
            <person name="Thoen E."/>
            <person name="Andreopoulos B."/>
            <person name="Lu D."/>
            <person name="Skrede I."/>
            <person name="Drula E."/>
            <person name="Henrissat B."/>
            <person name="Morin E."/>
            <person name="Kohler A."/>
            <person name="Barry K."/>
            <person name="LaButti K."/>
            <person name="Morin E."/>
            <person name="Salamov A."/>
            <person name="Lipzen A."/>
            <person name="Mereny Z."/>
            <person name="Hegedus B."/>
            <person name="Baldrian P."/>
            <person name="Stursova M."/>
            <person name="Weitz H."/>
            <person name="Taylor A."/>
            <person name="Grigoriev I.V."/>
            <person name="Nagy L.G."/>
            <person name="Martin F."/>
            <person name="Kauserud H."/>
        </authorList>
    </citation>
    <scope>NUCLEOTIDE SEQUENCE</scope>
    <source>
        <strain evidence="9">CBHHK002</strain>
    </source>
</reference>
<dbReference type="SMART" id="SM00448">
    <property type="entry name" value="REC"/>
    <property type="match status" value="1"/>
</dbReference>
<feature type="region of interest" description="Disordered" evidence="6">
    <location>
        <begin position="783"/>
        <end position="829"/>
    </location>
</feature>
<dbReference type="AlphaFoldDB" id="A0AAD7AJJ6"/>
<dbReference type="InterPro" id="IPR003594">
    <property type="entry name" value="HATPase_dom"/>
</dbReference>
<comment type="caution">
    <text evidence="9">The sequence shown here is derived from an EMBL/GenBank/DDBJ whole genome shotgun (WGS) entry which is preliminary data.</text>
</comment>
<evidence type="ECO:0000259" key="8">
    <source>
        <dbReference type="PROSITE" id="PS50110"/>
    </source>
</evidence>
<proteinExistence type="predicted"/>
<accession>A0AAD7AJJ6</accession>
<dbReference type="GO" id="GO:0005886">
    <property type="term" value="C:plasma membrane"/>
    <property type="evidence" value="ECO:0007669"/>
    <property type="project" value="TreeGrafter"/>
</dbReference>
<dbReference type="SUPFAM" id="SSF55781">
    <property type="entry name" value="GAF domain-like"/>
    <property type="match status" value="1"/>
</dbReference>
<dbReference type="SMART" id="SM00387">
    <property type="entry name" value="HATPase_c"/>
    <property type="match status" value="1"/>
</dbReference>
<feature type="compositionally biased region" description="Basic and acidic residues" evidence="6">
    <location>
        <begin position="819"/>
        <end position="829"/>
    </location>
</feature>
<dbReference type="Pfam" id="PF02518">
    <property type="entry name" value="HATPase_c"/>
    <property type="match status" value="1"/>
</dbReference>
<keyword evidence="10" id="KW-1185">Reference proteome</keyword>
<dbReference type="InterPro" id="IPR036890">
    <property type="entry name" value="HATPase_C_sf"/>
</dbReference>
<evidence type="ECO:0000313" key="10">
    <source>
        <dbReference type="Proteomes" id="UP001218218"/>
    </source>
</evidence>
<evidence type="ECO:0000256" key="6">
    <source>
        <dbReference type="SAM" id="MobiDB-lite"/>
    </source>
</evidence>
<dbReference type="PROSITE" id="PS50109">
    <property type="entry name" value="HIS_KIN"/>
    <property type="match status" value="1"/>
</dbReference>
<evidence type="ECO:0000313" key="9">
    <source>
        <dbReference type="EMBL" id="KAJ7360822.1"/>
    </source>
</evidence>
<dbReference type="SUPFAM" id="SSF52172">
    <property type="entry name" value="CheY-like"/>
    <property type="match status" value="1"/>
</dbReference>
<dbReference type="EMBL" id="JARIHO010000005">
    <property type="protein sequence ID" value="KAJ7360822.1"/>
    <property type="molecule type" value="Genomic_DNA"/>
</dbReference>
<feature type="domain" description="Response regulatory" evidence="8">
    <location>
        <begin position="834"/>
        <end position="957"/>
    </location>
</feature>
<dbReference type="SUPFAM" id="SSF55874">
    <property type="entry name" value="ATPase domain of HSP90 chaperone/DNA topoisomerase II/histidine kinase"/>
    <property type="match status" value="1"/>
</dbReference>
<sequence>MVGKTLETSPDEDVDALAQWTLFLQEYAKGNEGAPPPPLRSTRSPKPFKAEVPELPTFVPLYPPGQISPETARTIADFYDQYGFLPPPRADEETVRQQTIQEYNLFRQDQLENFHRCSSLVNSFFHFAPVCTVSLFHNDVQVVVSKAGEFPVPMGLALDATTVGTEVEGEVLVVETSICAHVVLKKKGQTVELNELGGDWRFTGNPWCAADSNGVKGYVGVPITLEVDPSNPHDFERVTVGVVALMSNRPFLKMSDTQLKVLDDLSTLLSVQLRSTWESWQRLKETRLRNAVSLFLEKALVEQSQQALMDAAKAEPPVQGSESAATRRGVDVAALTRGLFANAAKSLQELLEADFAIIIDLTSFHATELTSRRSRSHSWVRDGQDSEAKVRLSRGILGSSCSAVYSGQAERFHTPEAMTAIAGFLDRYVATARSVFSGSGSFSGLETLLARSSSVPGSPVSKLTGAVPHLVLPFYSSHRPNIIIVVASAAPFFSFKAADVTFASNFGVVLVARLAQNAIVEADAAKTGRRCTQLDLVRDTLVAGELSVLPSLLDSAEFCGAALRDIVDDILDFGKTAQASHDGADTGGRPRHVLVDLVQVTVETTRSCWLRRVQWQSVTADSSSPPPVKLLVEYEDRSMLKNWWISLDLSGYMRILNSLVTNSLKYTAEGLITVSLTSASPSDDKEWDEDRHIILRVEDTGRGIAPEFLSKLFDPFTQADSFSPGAGLGLHICKSVVERMHGRISVESRLGGGSIFTVELPVEDIELHPAGSVQTMRRTMVSAEATPTPKLNPRLSAASLPRPTVSSPPRPLALSSDNITERKEKPEDDSPHLTILVVDDNAISRKILIRMLKNSNVSTYEAEDGVCALELFQEIHPHVVWTDISMPRMDGVAAAKEMRKIEQAEGLTPAHIVAITGLGLSDEYIRREALLGPAALDGWLIKGQTNLRSLKESLVAIRHKLKLSSTS</sequence>
<protein>
    <recommendedName>
        <fullName evidence="2">histidine kinase</fullName>
        <ecNumber evidence="2">2.7.13.3</ecNumber>
    </recommendedName>
</protein>
<dbReference type="PRINTS" id="PR00344">
    <property type="entry name" value="BCTRLSENSOR"/>
</dbReference>
<dbReference type="PROSITE" id="PS50110">
    <property type="entry name" value="RESPONSE_REGULATORY"/>
    <property type="match status" value="1"/>
</dbReference>
<evidence type="ECO:0000256" key="5">
    <source>
        <dbReference type="PROSITE-ProRule" id="PRU00169"/>
    </source>
</evidence>
<name>A0AAD7AJJ6_9AGAR</name>
<keyword evidence="3" id="KW-0808">Transferase</keyword>